<dbReference type="InterPro" id="IPR050091">
    <property type="entry name" value="PKS_NRPS_Biosynth_Enz"/>
</dbReference>
<feature type="region of interest" description="Disordered" evidence="8">
    <location>
        <begin position="1606"/>
        <end position="1646"/>
    </location>
</feature>
<dbReference type="Pfam" id="PF00109">
    <property type="entry name" value="ketoacyl-synt"/>
    <property type="match status" value="1"/>
</dbReference>
<dbReference type="InterPro" id="IPR006162">
    <property type="entry name" value="Ppantetheine_attach_site"/>
</dbReference>
<dbReference type="GO" id="GO:0004315">
    <property type="term" value="F:3-oxoacyl-[acyl-carrier-protein] synthase activity"/>
    <property type="evidence" value="ECO:0007669"/>
    <property type="project" value="InterPro"/>
</dbReference>
<dbReference type="Gene3D" id="1.10.1200.10">
    <property type="entry name" value="ACP-like"/>
    <property type="match status" value="2"/>
</dbReference>
<dbReference type="GO" id="GO:0044550">
    <property type="term" value="P:secondary metabolite biosynthetic process"/>
    <property type="evidence" value="ECO:0007669"/>
    <property type="project" value="UniProtKB-ARBA"/>
</dbReference>
<dbReference type="FunFam" id="3.40.50.1820:FF:000116">
    <property type="entry name" value="Sterigmatocystin biosynthesis polyketide synthase"/>
    <property type="match status" value="1"/>
</dbReference>
<keyword evidence="13" id="KW-1185">Reference proteome</keyword>
<dbReference type="InterPro" id="IPR042104">
    <property type="entry name" value="PKS_dehydratase_sf"/>
</dbReference>
<feature type="compositionally biased region" description="Low complexity" evidence="8">
    <location>
        <begin position="1620"/>
        <end position="1636"/>
    </location>
</feature>
<dbReference type="InterPro" id="IPR049900">
    <property type="entry name" value="PKS_mFAS_DH"/>
</dbReference>
<keyword evidence="6" id="KW-0511">Multifunctional enzyme</keyword>
<dbReference type="Pfam" id="PF00550">
    <property type="entry name" value="PP-binding"/>
    <property type="match status" value="2"/>
</dbReference>
<dbReference type="SUPFAM" id="SSF52151">
    <property type="entry name" value="FabD/lysophospholipase-like"/>
    <property type="match status" value="1"/>
</dbReference>
<dbReference type="InterPro" id="IPR014043">
    <property type="entry name" value="Acyl_transferase_dom"/>
</dbReference>
<dbReference type="Gene3D" id="3.40.50.1820">
    <property type="entry name" value="alpha/beta hydrolase"/>
    <property type="match status" value="1"/>
</dbReference>
<dbReference type="Proteomes" id="UP000799537">
    <property type="component" value="Unassembled WGS sequence"/>
</dbReference>
<dbReference type="InterPro" id="IPR030918">
    <property type="entry name" value="PT_fungal_PKS"/>
</dbReference>
<dbReference type="GeneID" id="54567941"/>
<accession>A0A6A6BZW5</accession>
<reference evidence="12" key="1">
    <citation type="journal article" date="2020" name="Stud. Mycol.">
        <title>101 Dothideomycetes genomes: a test case for predicting lifestyles and emergence of pathogens.</title>
        <authorList>
            <person name="Haridas S."/>
            <person name="Albert R."/>
            <person name="Binder M."/>
            <person name="Bloem J."/>
            <person name="Labutti K."/>
            <person name="Salamov A."/>
            <person name="Andreopoulos B."/>
            <person name="Baker S."/>
            <person name="Barry K."/>
            <person name="Bills G."/>
            <person name="Bluhm B."/>
            <person name="Cannon C."/>
            <person name="Castanera R."/>
            <person name="Culley D."/>
            <person name="Daum C."/>
            <person name="Ezra D."/>
            <person name="Gonzalez J."/>
            <person name="Henrissat B."/>
            <person name="Kuo A."/>
            <person name="Liang C."/>
            <person name="Lipzen A."/>
            <person name="Lutzoni F."/>
            <person name="Magnuson J."/>
            <person name="Mondo S."/>
            <person name="Nolan M."/>
            <person name="Ohm R."/>
            <person name="Pangilinan J."/>
            <person name="Park H.-J."/>
            <person name="Ramirez L."/>
            <person name="Alfaro M."/>
            <person name="Sun H."/>
            <person name="Tritt A."/>
            <person name="Yoshinaga Y."/>
            <person name="Zwiers L.-H."/>
            <person name="Turgeon B."/>
            <person name="Goodwin S."/>
            <person name="Spatafora J."/>
            <person name="Crous P."/>
            <person name="Grigoriev I."/>
        </authorList>
    </citation>
    <scope>NUCLEOTIDE SEQUENCE</scope>
    <source>
        <strain evidence="12">ATCC 36951</strain>
    </source>
</reference>
<dbReference type="SUPFAM" id="SSF47336">
    <property type="entry name" value="ACP-like"/>
    <property type="match status" value="2"/>
</dbReference>
<dbReference type="SUPFAM" id="SSF53901">
    <property type="entry name" value="Thiolase-like"/>
    <property type="match status" value="1"/>
</dbReference>
<dbReference type="Pfam" id="PF22621">
    <property type="entry name" value="CurL-like_PKS_C"/>
    <property type="match status" value="1"/>
</dbReference>
<dbReference type="InterPro" id="IPR016036">
    <property type="entry name" value="Malonyl_transacylase_ACP-bd"/>
</dbReference>
<dbReference type="InterPro" id="IPR014031">
    <property type="entry name" value="Ketoacyl_synth_C"/>
</dbReference>
<dbReference type="SUPFAM" id="SSF53474">
    <property type="entry name" value="alpha/beta-Hydrolases"/>
    <property type="match status" value="1"/>
</dbReference>
<evidence type="ECO:0000256" key="4">
    <source>
        <dbReference type="ARBA" id="ARBA00022679"/>
    </source>
</evidence>
<organism evidence="12 13">
    <name type="scientific">Zasmidium cellare ATCC 36951</name>
    <dbReference type="NCBI Taxonomy" id="1080233"/>
    <lineage>
        <taxon>Eukaryota</taxon>
        <taxon>Fungi</taxon>
        <taxon>Dikarya</taxon>
        <taxon>Ascomycota</taxon>
        <taxon>Pezizomycotina</taxon>
        <taxon>Dothideomycetes</taxon>
        <taxon>Dothideomycetidae</taxon>
        <taxon>Mycosphaerellales</taxon>
        <taxon>Mycosphaerellaceae</taxon>
        <taxon>Zasmidium</taxon>
    </lineage>
</organism>
<dbReference type="InterPro" id="IPR009081">
    <property type="entry name" value="PP-bd_ACP"/>
</dbReference>
<dbReference type="InterPro" id="IPR032088">
    <property type="entry name" value="SAT"/>
</dbReference>
<dbReference type="InterPro" id="IPR016035">
    <property type="entry name" value="Acyl_Trfase/lysoPLipase"/>
</dbReference>
<dbReference type="GO" id="GO:0006633">
    <property type="term" value="P:fatty acid biosynthetic process"/>
    <property type="evidence" value="ECO:0007669"/>
    <property type="project" value="InterPro"/>
</dbReference>
<evidence type="ECO:0000256" key="8">
    <source>
        <dbReference type="SAM" id="MobiDB-lite"/>
    </source>
</evidence>
<protein>
    <recommendedName>
        <fullName evidence="14">Carrier domain-containing protein</fullName>
    </recommendedName>
</protein>
<dbReference type="InterPro" id="IPR018201">
    <property type="entry name" value="Ketoacyl_synth_AS"/>
</dbReference>
<dbReference type="PANTHER" id="PTHR43775">
    <property type="entry name" value="FATTY ACID SYNTHASE"/>
    <property type="match status" value="1"/>
</dbReference>
<feature type="region of interest" description="Disordered" evidence="8">
    <location>
        <begin position="1834"/>
        <end position="1859"/>
    </location>
</feature>
<name>A0A6A6BZW5_ZASCE</name>
<dbReference type="RefSeq" id="XP_033659875.1">
    <property type="nucleotide sequence ID" value="XM_033814669.1"/>
</dbReference>
<evidence type="ECO:0000259" key="11">
    <source>
        <dbReference type="PROSITE" id="PS52019"/>
    </source>
</evidence>
<feature type="compositionally biased region" description="Low complexity" evidence="8">
    <location>
        <begin position="1727"/>
        <end position="1739"/>
    </location>
</feature>
<evidence type="ECO:0000256" key="6">
    <source>
        <dbReference type="ARBA" id="ARBA00023268"/>
    </source>
</evidence>
<dbReference type="Gene3D" id="3.30.70.3290">
    <property type="match status" value="1"/>
</dbReference>
<comment type="cofactor">
    <cofactor evidence="1">
        <name>pantetheine 4'-phosphate</name>
        <dbReference type="ChEBI" id="CHEBI:47942"/>
    </cofactor>
</comment>
<dbReference type="FunFam" id="3.40.366.10:FF:000002">
    <property type="entry name" value="Probable polyketide synthase 2"/>
    <property type="match status" value="1"/>
</dbReference>
<evidence type="ECO:0000259" key="10">
    <source>
        <dbReference type="PROSITE" id="PS52004"/>
    </source>
</evidence>
<dbReference type="InterPro" id="IPR036736">
    <property type="entry name" value="ACP-like_sf"/>
</dbReference>
<evidence type="ECO:0000256" key="1">
    <source>
        <dbReference type="ARBA" id="ARBA00001957"/>
    </source>
</evidence>
<dbReference type="Pfam" id="PF16073">
    <property type="entry name" value="SAT"/>
    <property type="match status" value="1"/>
</dbReference>
<evidence type="ECO:0000313" key="13">
    <source>
        <dbReference type="Proteomes" id="UP000799537"/>
    </source>
</evidence>
<dbReference type="SMART" id="SM00825">
    <property type="entry name" value="PKS_KS"/>
    <property type="match status" value="1"/>
</dbReference>
<dbReference type="PROSITE" id="PS00012">
    <property type="entry name" value="PHOSPHOPANTETHEINE"/>
    <property type="match status" value="1"/>
</dbReference>
<dbReference type="InterPro" id="IPR049551">
    <property type="entry name" value="PKS_DH_C"/>
</dbReference>
<dbReference type="PROSITE" id="PS50075">
    <property type="entry name" value="CARRIER"/>
    <property type="match status" value="2"/>
</dbReference>
<dbReference type="InterPro" id="IPR029058">
    <property type="entry name" value="AB_hydrolase_fold"/>
</dbReference>
<dbReference type="InterPro" id="IPR020806">
    <property type="entry name" value="PKS_PP-bd"/>
</dbReference>
<dbReference type="Pfam" id="PF00698">
    <property type="entry name" value="Acyl_transf_1"/>
    <property type="match status" value="1"/>
</dbReference>
<feature type="domain" description="Ketosynthase family 3 (KS3)" evidence="10">
    <location>
        <begin position="377"/>
        <end position="809"/>
    </location>
</feature>
<dbReference type="NCBIfam" id="TIGR04532">
    <property type="entry name" value="PT_fungal_PKS"/>
    <property type="match status" value="1"/>
</dbReference>
<feature type="domain" description="Carrier" evidence="9">
    <location>
        <begin position="1651"/>
        <end position="1728"/>
    </location>
</feature>
<keyword evidence="4" id="KW-0808">Transferase</keyword>
<evidence type="ECO:0000256" key="7">
    <source>
        <dbReference type="PROSITE-ProRule" id="PRU01363"/>
    </source>
</evidence>
<dbReference type="PROSITE" id="PS52019">
    <property type="entry name" value="PKS_MFAS_DH"/>
    <property type="match status" value="1"/>
</dbReference>
<dbReference type="CDD" id="cd00833">
    <property type="entry name" value="PKS"/>
    <property type="match status" value="1"/>
</dbReference>
<dbReference type="Pfam" id="PF02801">
    <property type="entry name" value="Ketoacyl-synt_C"/>
    <property type="match status" value="1"/>
</dbReference>
<dbReference type="FunFam" id="3.10.129.110:FF:000001">
    <property type="entry name" value="Sterigmatocystin biosynthesis polyketide synthase"/>
    <property type="match status" value="1"/>
</dbReference>
<dbReference type="OrthoDB" id="329835at2759"/>
<evidence type="ECO:0000259" key="9">
    <source>
        <dbReference type="PROSITE" id="PS50075"/>
    </source>
</evidence>
<feature type="region of interest" description="C-terminal hotdog fold" evidence="7">
    <location>
        <begin position="1459"/>
        <end position="1608"/>
    </location>
</feature>
<dbReference type="PANTHER" id="PTHR43775:SF45">
    <property type="entry name" value="CONIDIAL PIGMENT POLYKETIDE SYNTHASE ALB1"/>
    <property type="match status" value="1"/>
</dbReference>
<dbReference type="InterPro" id="IPR014030">
    <property type="entry name" value="Ketoacyl_synth_N"/>
</dbReference>
<evidence type="ECO:0000313" key="12">
    <source>
        <dbReference type="EMBL" id="KAF2158986.1"/>
    </source>
</evidence>
<sequence length="2108" mass="228861">MDAGDLLFIFGDSTHRYEDTLKSLLLVHDNATLQRFFTRIASELRKAIGSLPAAQQARFPRFSNTIELLGERKRQQGVFVPSLELALLSAAHIGSFIKYHTEGRTQYQTNASCLGLCTGSLAAASVAASGSVAELIEAGIEAVLVAFRIGLRVAKASQDVEPCSREEAWTLVVGSPQEVVRSAVESFGNDTGLPTHLQPYISSVTAGNVAVSGPPSVLARLLDESLSRAQTAWLSIYGPFHAPHLYSQSDVDAILAPCDPCILERTPSNAMISARDGERVDAASGRDLFERAVQDMLVSPLRWDRVLQASTSLFSGHVVVQPILAPSQSLSSTLTNAGRRCEVRTADARAAGTAGTKPKLAISKHCFDLHATGPFNADRVFVVGYSGRFPSAASADELWENVLLPGLDVHREIPADRFDVDAHFDASGKTKNTSKIRHGCFIDEPGLFDPRFFNMSPREAANSDPGQRLALATAYEALEMGGFISNRTPFSQANRVGVFYGMTSDDWREVNSGQNIDTYFIPGGNRAFTPGRINYHFKFSGPSYSVDTACSSSFAAIHTACNSLWMNDVDVAIAGGTNVLTNPDNFAGLDRGHFLSTTGNCNTFDDGANGYCRADAVGTIVIKRLEDAIADHDPIKAVILGAYTNHSAEADSITRPHVGAQASIFNKVLAEAAIDPLDVSYVEMHGTGTQAGDAVEMASVLDVFASRPRDPAHTLHLGSVKANVGHAESASGVTSLIKVLKMMEKNEIPANCGIKTHINRKFPTDLQARNVHIPLKRTAWRQPSDGRPRRAFLNNFSAAGGNTAILIEDAPHKQLHQEHSLEPRSCFPVTVSGKSRTSLRQNIIQLVEFLVKNPQTSLPSLSYTTTARRLHHNFRTVVSGKNVRDVIDALEKQLGGCEASKPIPTSARIPKVNFVFTGQGALYTGLARSLFKSNSAFRETINRYDGICQKQGFPSFIGLMNGSVESLDVAGPLLSQLAQTCCQMALAHLWRSWGVQPSAVIGHSVGEYAALHMAGVLSASDVIHLVGTRARLLLSHCTVDTHCMLAVKAALRELAPYLEDNSCEVACINGPNDIVLSGPLANVEAKKQLLDANGLKSTKLSLPFAFHSSQVEAIVEEFGQAASTVTFQRPDIPYLSPLLGSVITHDSLEKIDVSYLTRACRETVNWQQALLAGKQDNAISEHDIWLEIGPHPICNNMVKSVLGSQTVTAASLRRQWDDYEVLNEAVSLFFLAGLELNWGEICDRPAEVLQLPAYQWDNQNLWIQYRNNFCLTKGDDVVASPATLPEQSQHSLRTAAVQTIVSEQSDGNGKRVSISMVSDMRHPALHEIVEGHKVNGVALCSSSIWADIALTLSEYLVRAGGDGKNFGFNVSRMNIKKPLVVQSGPTMLGATATADWNSGQVQVELYSMSNGKRTLSHADCTVKLETKSVWTKDWKRMAYLIRGRMDSLVLQASLGQNQVNKVKQKLAYKLFGAIVDYGDCWQGMQEVILDSAQLEATATVRFQTTAAEEDHFISPCWMDSLGGIAGFIMNANDNREFDLRKQAFINHGWSAMRCSATFSREKTYRTYNRMQHVEGTLYAGDTYIFDGDEIVAVFEGVKFQGVPRQVLDGLSPNKRPQTQPTSSAAKSTTTPAPRKPSLARTTSLPAIPAPSTVSTVITTALEIIADETGLTPSELGPSTAFADVGVDSLLSLNIVGRFRESLGLEIESSLFSECLTVGELSIRLSGTSTPASTALSTPPQVESESDSDSGDSDLTIPDGGNLIEVLRRTLATEVGVSEKEITDDVDLSELGVDSLLSLSILSILRDTTDVELPSSLFADNKSLREIAQALGLDAKPSPSNVAASNEKEDKKHQPASSVVLQGNPKTAKKLLFLFPDGSGSSSSYAPIPSVSNDIAIIGLNCPYLKNAEELAKCNLADLTPSYVQELRKRQPHGPYYVGGWSAGGICALDAAQALVKDGETVARLVLIDSPNPIGLEKLPPRLYDYFNRIQLFGTAKPPSWLLPHFLAFIEALDRYRPKPFIPGTEPQTHIVWAEDGVLKSASERLEIQQNDPRELKWLLTDRTNFGGNGWERLVDEIRITRIAGANHFSMMAGEKVKEVADFLKKAMA</sequence>
<dbReference type="Gene3D" id="3.40.47.10">
    <property type="match status" value="1"/>
</dbReference>
<feature type="active site" description="Proton acceptor; for dehydratase activity" evidence="7">
    <location>
        <position position="1332"/>
    </location>
</feature>
<dbReference type="EMBL" id="ML993644">
    <property type="protein sequence ID" value="KAF2158986.1"/>
    <property type="molecule type" value="Genomic_DNA"/>
</dbReference>
<dbReference type="Pfam" id="PF00975">
    <property type="entry name" value="Thioesterase"/>
    <property type="match status" value="1"/>
</dbReference>
<dbReference type="PROSITE" id="PS52004">
    <property type="entry name" value="KS3_2"/>
    <property type="match status" value="1"/>
</dbReference>
<dbReference type="Gene3D" id="3.40.366.10">
    <property type="entry name" value="Malonyl-Coenzyme A Acyl Carrier Protein, domain 2"/>
    <property type="match status" value="2"/>
</dbReference>
<dbReference type="SUPFAM" id="SSF55048">
    <property type="entry name" value="Probable ACP-binding domain of malonyl-CoA ACP transacylase"/>
    <property type="match status" value="1"/>
</dbReference>
<evidence type="ECO:0000256" key="5">
    <source>
        <dbReference type="ARBA" id="ARBA00022737"/>
    </source>
</evidence>
<keyword evidence="2" id="KW-0596">Phosphopantetheine</keyword>
<feature type="domain" description="PKS/mFAS DH" evidence="11">
    <location>
        <begin position="1298"/>
        <end position="1608"/>
    </location>
</feature>
<dbReference type="Gene3D" id="3.10.129.110">
    <property type="entry name" value="Polyketide synthase dehydratase"/>
    <property type="match status" value="1"/>
</dbReference>
<dbReference type="InterPro" id="IPR001031">
    <property type="entry name" value="Thioesterase"/>
</dbReference>
<feature type="region of interest" description="N-terminal hotdog fold" evidence="7">
    <location>
        <begin position="1298"/>
        <end position="1429"/>
    </location>
</feature>
<proteinExistence type="predicted"/>
<feature type="region of interest" description="Disordered" evidence="8">
    <location>
        <begin position="1727"/>
        <end position="1758"/>
    </location>
</feature>
<dbReference type="Pfam" id="PF14765">
    <property type="entry name" value="PS-DH"/>
    <property type="match status" value="1"/>
</dbReference>
<feature type="domain" description="Carrier" evidence="9">
    <location>
        <begin position="1757"/>
        <end position="1834"/>
    </location>
</feature>
<evidence type="ECO:0000256" key="3">
    <source>
        <dbReference type="ARBA" id="ARBA00022553"/>
    </source>
</evidence>
<gene>
    <name evidence="12" type="ORF">M409DRAFT_61172</name>
</gene>
<dbReference type="GO" id="GO:0004312">
    <property type="term" value="F:fatty acid synthase activity"/>
    <property type="evidence" value="ECO:0007669"/>
    <property type="project" value="TreeGrafter"/>
</dbReference>
<dbReference type="FunFam" id="1.10.1200.10:FF:000011">
    <property type="entry name" value="Sterigmatocystin biosynthesis polyketide synthase"/>
    <property type="match status" value="1"/>
</dbReference>
<keyword evidence="3" id="KW-0597">Phosphoprotein</keyword>
<dbReference type="SMART" id="SM00823">
    <property type="entry name" value="PKS_PP"/>
    <property type="match status" value="2"/>
</dbReference>
<dbReference type="PROSITE" id="PS00606">
    <property type="entry name" value="KS3_1"/>
    <property type="match status" value="1"/>
</dbReference>
<dbReference type="InterPro" id="IPR020841">
    <property type="entry name" value="PKS_Beta-ketoAc_synthase_dom"/>
</dbReference>
<dbReference type="InterPro" id="IPR016039">
    <property type="entry name" value="Thiolase-like"/>
</dbReference>
<evidence type="ECO:0000256" key="2">
    <source>
        <dbReference type="ARBA" id="ARBA00022450"/>
    </source>
</evidence>
<evidence type="ECO:0008006" key="14">
    <source>
        <dbReference type="Google" id="ProtNLM"/>
    </source>
</evidence>
<dbReference type="SMART" id="SM00827">
    <property type="entry name" value="PKS_AT"/>
    <property type="match status" value="1"/>
</dbReference>
<feature type="active site" description="Proton donor; for dehydratase activity" evidence="7">
    <location>
        <position position="1519"/>
    </location>
</feature>
<dbReference type="InterPro" id="IPR001227">
    <property type="entry name" value="Ac_transferase_dom_sf"/>
</dbReference>
<keyword evidence="5" id="KW-0677">Repeat</keyword>
<dbReference type="GO" id="GO:0031177">
    <property type="term" value="F:phosphopantetheine binding"/>
    <property type="evidence" value="ECO:0007669"/>
    <property type="project" value="InterPro"/>
</dbReference>